<feature type="chain" id="PRO_5042951900" description="Integral membrane protein" evidence="3">
    <location>
        <begin position="21"/>
        <end position="370"/>
    </location>
</feature>
<keyword evidence="2" id="KW-0812">Transmembrane</keyword>
<dbReference type="AlphaFoldDB" id="A0AAN6DX97"/>
<accession>A0AAN6DX97</accession>
<evidence type="ECO:0000313" key="5">
    <source>
        <dbReference type="Proteomes" id="UP001203852"/>
    </source>
</evidence>
<keyword evidence="5" id="KW-1185">Reference proteome</keyword>
<feature type="transmembrane region" description="Helical" evidence="2">
    <location>
        <begin position="163"/>
        <end position="186"/>
    </location>
</feature>
<name>A0AAN6DX97_9EURO</name>
<keyword evidence="3" id="KW-0732">Signal</keyword>
<comment type="caution">
    <text evidence="4">The sequence shown here is derived from an EMBL/GenBank/DDBJ whole genome shotgun (WGS) entry which is preliminary data.</text>
</comment>
<feature type="signal peptide" evidence="3">
    <location>
        <begin position="1"/>
        <end position="20"/>
    </location>
</feature>
<proteinExistence type="predicted"/>
<dbReference type="Proteomes" id="UP001203852">
    <property type="component" value="Unassembled WGS sequence"/>
</dbReference>
<feature type="compositionally biased region" description="Basic and acidic residues" evidence="1">
    <location>
        <begin position="339"/>
        <end position="348"/>
    </location>
</feature>
<feature type="compositionally biased region" description="Basic residues" evidence="1">
    <location>
        <begin position="275"/>
        <end position="287"/>
    </location>
</feature>
<organism evidence="4 5">
    <name type="scientific">Exophiala viscosa</name>
    <dbReference type="NCBI Taxonomy" id="2486360"/>
    <lineage>
        <taxon>Eukaryota</taxon>
        <taxon>Fungi</taxon>
        <taxon>Dikarya</taxon>
        <taxon>Ascomycota</taxon>
        <taxon>Pezizomycotina</taxon>
        <taxon>Eurotiomycetes</taxon>
        <taxon>Chaetothyriomycetidae</taxon>
        <taxon>Chaetothyriales</taxon>
        <taxon>Herpotrichiellaceae</taxon>
        <taxon>Exophiala</taxon>
    </lineage>
</organism>
<keyword evidence="2" id="KW-0472">Membrane</keyword>
<evidence type="ECO:0000313" key="4">
    <source>
        <dbReference type="EMBL" id="KAI1613906.1"/>
    </source>
</evidence>
<evidence type="ECO:0000256" key="2">
    <source>
        <dbReference type="SAM" id="Phobius"/>
    </source>
</evidence>
<reference evidence="4" key="1">
    <citation type="journal article" date="2022" name="bioRxiv">
        <title>Deciphering the potential niche of two novel black yeast fungi from a biological soil crust based on their genomes, phenotypes, and melanin regulation.</title>
        <authorList>
            <consortium name="DOE Joint Genome Institute"/>
            <person name="Carr E.C."/>
            <person name="Barton Q."/>
            <person name="Grambo S."/>
            <person name="Sullivan M."/>
            <person name="Renfro C.M."/>
            <person name="Kuo A."/>
            <person name="Pangilinan J."/>
            <person name="Lipzen A."/>
            <person name="Keymanesh K."/>
            <person name="Savage E."/>
            <person name="Barry K."/>
            <person name="Grigoriev I.V."/>
            <person name="Riekhof W.R."/>
            <person name="Harris S.S."/>
        </authorList>
    </citation>
    <scope>NUCLEOTIDE SEQUENCE</scope>
    <source>
        <strain evidence="4">JF 03-4F</strain>
    </source>
</reference>
<evidence type="ECO:0008006" key="6">
    <source>
        <dbReference type="Google" id="ProtNLM"/>
    </source>
</evidence>
<evidence type="ECO:0000256" key="3">
    <source>
        <dbReference type="SAM" id="SignalP"/>
    </source>
</evidence>
<protein>
    <recommendedName>
        <fullName evidence="6">Integral membrane protein</fullName>
    </recommendedName>
</protein>
<feature type="compositionally biased region" description="Basic and acidic residues" evidence="1">
    <location>
        <begin position="356"/>
        <end position="370"/>
    </location>
</feature>
<sequence length="370" mass="40707">MARVLLSILGSIALYDAVTAQTLVPTAATSTFPSCAVSCTVLLQAQTECTPPDVATTNDLTYENCFCQSSLLSALYSTPDSVCTSECTAESDRTELQTWFENFCSEVGQGIDPLSTTTTTPTPTATTIVTITSTRAPTTTATGTGSSATSATTSNKSWIQTHWQWILMLGILVLGFVLLTWGAIWLKRRHRRKVEERRAAMSGLPKANEKGGHRAATPDLWGPHQVGVEYSYWNLADLLPKHMQHTHGFEYANPSIMGSGAVVAGAPASNERGDRRSKRVSSTQRKHHETETTERGGRPADSRRHSSKGKTRGRDSAAEVESEITPVVGERSRDRRRRGPDDETESRSDRKHQRRLREVRGSRRMDNDQT</sequence>
<feature type="region of interest" description="Disordered" evidence="1">
    <location>
        <begin position="196"/>
        <end position="220"/>
    </location>
</feature>
<feature type="region of interest" description="Disordered" evidence="1">
    <location>
        <begin position="262"/>
        <end position="370"/>
    </location>
</feature>
<keyword evidence="2" id="KW-1133">Transmembrane helix</keyword>
<feature type="compositionally biased region" description="Basic and acidic residues" evidence="1">
    <location>
        <begin position="288"/>
        <end position="304"/>
    </location>
</feature>
<gene>
    <name evidence="4" type="ORF">EDD36DRAFT_210056</name>
</gene>
<dbReference type="EMBL" id="MU404353">
    <property type="protein sequence ID" value="KAI1613906.1"/>
    <property type="molecule type" value="Genomic_DNA"/>
</dbReference>
<evidence type="ECO:0000256" key="1">
    <source>
        <dbReference type="SAM" id="MobiDB-lite"/>
    </source>
</evidence>